<accession>A0A2G3A1T1</accession>
<evidence type="ECO:0008006" key="4">
    <source>
        <dbReference type="Google" id="ProtNLM"/>
    </source>
</evidence>
<dbReference type="Gramene" id="PHT88151">
    <property type="protein sequence ID" value="PHT88151"/>
    <property type="gene ID" value="T459_10257"/>
</dbReference>
<evidence type="ECO:0000313" key="3">
    <source>
        <dbReference type="Proteomes" id="UP000222542"/>
    </source>
</evidence>
<dbReference type="GO" id="GO:0042138">
    <property type="term" value="P:meiotic DNA double-strand break formation"/>
    <property type="evidence" value="ECO:0000318"/>
    <property type="project" value="GO_Central"/>
</dbReference>
<dbReference type="Proteomes" id="UP000222542">
    <property type="component" value="Unassembled WGS sequence"/>
</dbReference>
<keyword evidence="3" id="KW-1185">Reference proteome</keyword>
<comment type="caution">
    <text evidence="2">The sequence shown here is derived from an EMBL/GenBank/DDBJ whole genome shotgun (WGS) entry which is preliminary data.</text>
</comment>
<dbReference type="STRING" id="4072.A0A2G3A1T1"/>
<dbReference type="PANTHER" id="PTHR36379">
    <property type="entry name" value="PROTEIN PRD1"/>
    <property type="match status" value="1"/>
</dbReference>
<protein>
    <recommendedName>
        <fullName evidence="4">Protein PRD1</fullName>
    </recommendedName>
</protein>
<feature type="region of interest" description="Disordered" evidence="1">
    <location>
        <begin position="94"/>
        <end position="117"/>
    </location>
</feature>
<gene>
    <name evidence="2" type="ORF">T459_10257</name>
</gene>
<reference evidence="2 3" key="1">
    <citation type="journal article" date="2014" name="Nat. Genet.">
        <title>Genome sequence of the hot pepper provides insights into the evolution of pungency in Capsicum species.</title>
        <authorList>
            <person name="Kim S."/>
            <person name="Park M."/>
            <person name="Yeom S.I."/>
            <person name="Kim Y.M."/>
            <person name="Lee J.M."/>
            <person name="Lee H.A."/>
            <person name="Seo E."/>
            <person name="Choi J."/>
            <person name="Cheong K."/>
            <person name="Kim K.T."/>
            <person name="Jung K."/>
            <person name="Lee G.W."/>
            <person name="Oh S.K."/>
            <person name="Bae C."/>
            <person name="Kim S.B."/>
            <person name="Lee H.Y."/>
            <person name="Kim S.Y."/>
            <person name="Kim M.S."/>
            <person name="Kang B.C."/>
            <person name="Jo Y.D."/>
            <person name="Yang H.B."/>
            <person name="Jeong H.J."/>
            <person name="Kang W.H."/>
            <person name="Kwon J.K."/>
            <person name="Shin C."/>
            <person name="Lim J.Y."/>
            <person name="Park J.H."/>
            <person name="Huh J.H."/>
            <person name="Kim J.S."/>
            <person name="Kim B.D."/>
            <person name="Cohen O."/>
            <person name="Paran I."/>
            <person name="Suh M.C."/>
            <person name="Lee S.B."/>
            <person name="Kim Y.K."/>
            <person name="Shin Y."/>
            <person name="Noh S.J."/>
            <person name="Park J."/>
            <person name="Seo Y.S."/>
            <person name="Kwon S.Y."/>
            <person name="Kim H.A."/>
            <person name="Park J.M."/>
            <person name="Kim H.J."/>
            <person name="Choi S.B."/>
            <person name="Bosland P.W."/>
            <person name="Reeves G."/>
            <person name="Jo S.H."/>
            <person name="Lee B.W."/>
            <person name="Cho H.T."/>
            <person name="Choi H.S."/>
            <person name="Lee M.S."/>
            <person name="Yu Y."/>
            <person name="Do Choi Y."/>
            <person name="Park B.S."/>
            <person name="van Deynze A."/>
            <person name="Ashrafi H."/>
            <person name="Hill T."/>
            <person name="Kim W.T."/>
            <person name="Pai H.S."/>
            <person name="Ahn H.K."/>
            <person name="Yeam I."/>
            <person name="Giovannoni J.J."/>
            <person name="Rose J.K."/>
            <person name="Sorensen I."/>
            <person name="Lee S.J."/>
            <person name="Kim R.W."/>
            <person name="Choi I.Y."/>
            <person name="Choi B.S."/>
            <person name="Lim J.S."/>
            <person name="Lee Y.H."/>
            <person name="Choi D."/>
        </authorList>
    </citation>
    <scope>NUCLEOTIDE SEQUENCE [LARGE SCALE GENOMIC DNA]</scope>
    <source>
        <strain evidence="3">cv. CM334</strain>
    </source>
</reference>
<dbReference type="InterPro" id="IPR044968">
    <property type="entry name" value="PRD1"/>
</dbReference>
<name>A0A2G3A1T1_CAPAN</name>
<evidence type="ECO:0000313" key="2">
    <source>
        <dbReference type="EMBL" id="PHT88151.1"/>
    </source>
</evidence>
<dbReference type="GO" id="GO:0042803">
    <property type="term" value="F:protein homodimerization activity"/>
    <property type="evidence" value="ECO:0007669"/>
    <property type="project" value="EnsemblPlants"/>
</dbReference>
<organism evidence="2 3">
    <name type="scientific">Capsicum annuum</name>
    <name type="common">Capsicum pepper</name>
    <dbReference type="NCBI Taxonomy" id="4072"/>
    <lineage>
        <taxon>Eukaryota</taxon>
        <taxon>Viridiplantae</taxon>
        <taxon>Streptophyta</taxon>
        <taxon>Embryophyta</taxon>
        <taxon>Tracheophyta</taxon>
        <taxon>Spermatophyta</taxon>
        <taxon>Magnoliopsida</taxon>
        <taxon>eudicotyledons</taxon>
        <taxon>Gunneridae</taxon>
        <taxon>Pentapetalae</taxon>
        <taxon>asterids</taxon>
        <taxon>lamiids</taxon>
        <taxon>Solanales</taxon>
        <taxon>Solanaceae</taxon>
        <taxon>Solanoideae</taxon>
        <taxon>Capsiceae</taxon>
        <taxon>Capsicum</taxon>
    </lineage>
</organism>
<feature type="compositionally biased region" description="Low complexity" evidence="1">
    <location>
        <begin position="98"/>
        <end position="112"/>
    </location>
</feature>
<dbReference type="EMBL" id="AYRZ02000003">
    <property type="protein sequence ID" value="PHT88151.1"/>
    <property type="molecule type" value="Genomic_DNA"/>
</dbReference>
<sequence length="1431" mass="159516">MLDRFLRLTPPRFAGTPGGDANEFLSSCEERLRNLGLVEARGVNFVAYQLDTTSRSMCERLRDEFTALRQGSMSVAKYEARFHKLVRHATMIPPTEYPQHQPSGHQGQPSQPVQASPCSKPVLKVGVLSSFDDEPIAKQTMDLIMQLCEPPDCDVHAEFVARLADRLSSGSLAWSRRQLHTVTFPSVIIFEFPIYGTVKLRMDLLKASLLRSSLGLSKRPFLLSRRNGCPHFQSRQRSSLAQVTLETESVAISFYLKQSPEGQFHLEYSEDIQGEILFVLYKLFLLNVSQDSEDPPSLFGHFPKLLHSALAVLMKAQRDDVRLNCIAFLTVIMQRGLFQTTSIIGSRSRSSYDADHLMETNEQIPDGPLAILFAEAVKGPLLSSDNQVQIAVLDLLYLYLSRKDVLENEIQVFVEENIADYAFEVLRLSGCKDSTIKSCIQLLDILATAEQAFRQRLAIGFMALVPVLHHVAEIPFHPVQTETLKLIWNSVENCPGVVSKSQVEEISLSLTGMLKKNLDGEIGMLPETLALVCSIFVALMKCSSSCGISSFLLSIQDASRNCILTCLINYGKYPGQLLNSLYLLKEAYSYGCGMNPSSSINTELRRSIIDVCKTHILPWFMKSLHEMEDEDIPAAILENFYSILLHDSDTETKIFANVLFTSSWFCFAYGCLGFFPSEKMKNKVYLIFGVMADIILGVDSGRCISDAAPHLPSDPIDLLFLLGHKSSQNVELASCQLAVLLLLYISSLYDDRIADDKLVLASLEQYILLNGSENMHGASVLGILINLYALYRGLAKVSYQIPYSPEAERIVFHLLAEKDWDLLSTRIHITSMKWLFQQEKICNVLSAQLLKFCRCNCSNASQINIHGEANQTIDVYVMTELVASGDNFLGMLMVFLLGEAGEQYSKCDIVSVVNTIKHIIEISPSASDQFCMHGIAGAIKNLYYKFGHSSSSDTFMATSELVSCILQAVQSESLSDDEPWVSIVVKIVDYFIPSIAVDGWTPGTLISIGILSMVLHHSVNQVMVEASKTIILSTPLLSLVNTTIADACSKGPSLVDQDEGTRSGEALVFVLSLVFFSLRSLPAILPGIMDCQYLLDPTNVPQPLSHISIQCHDLCKLLHFGSIPIKLLSSQCLLELFSRIEDERSRKSDTLEFRADYLLSIMAVLEGQIFSSDMSVAMNCSLCLCMLIGWQDVETEVSAIQRNNWCRFIIEELVMSLAAPSLISQSFMIHHKPAIHIAVALLSGKKVPQWMTSIFDESCIFAITRNITNSNLSAELVFLFRKLLNYGVLNDEHISALNQLFQECRKCIYTDKLQHAEAEEKTLNVAAASDYLGKVCQFLISLITTQPSNGMESTRFQSGKWELLEEIDLFSKCLQRDDVTNLQDHGATLRHSNRDKQTPKYLEHYVVPNAKQWPTVPVPLAPGSAARSSAT</sequence>
<evidence type="ECO:0000256" key="1">
    <source>
        <dbReference type="SAM" id="MobiDB-lite"/>
    </source>
</evidence>
<dbReference type="OMA" id="HCHDLCR"/>
<dbReference type="GO" id="GO:0051026">
    <property type="term" value="P:chiasma assembly"/>
    <property type="evidence" value="ECO:0007669"/>
    <property type="project" value="EnsemblPlants"/>
</dbReference>
<proteinExistence type="predicted"/>
<dbReference type="PANTHER" id="PTHR36379:SF1">
    <property type="entry name" value="PUTATIVE RECOMBINATION INITIATION DEFECT 1-RELATED"/>
    <property type="match status" value="1"/>
</dbReference>
<reference evidence="2 3" key="2">
    <citation type="journal article" date="2017" name="Genome Biol.">
        <title>New reference genome sequences of hot pepper reveal the massive evolution of plant disease-resistance genes by retroduplication.</title>
        <authorList>
            <person name="Kim S."/>
            <person name="Park J."/>
            <person name="Yeom S.I."/>
            <person name="Kim Y.M."/>
            <person name="Seo E."/>
            <person name="Kim K.T."/>
            <person name="Kim M.S."/>
            <person name="Lee J.M."/>
            <person name="Cheong K."/>
            <person name="Shin H.S."/>
            <person name="Kim S.B."/>
            <person name="Han K."/>
            <person name="Lee J."/>
            <person name="Park M."/>
            <person name="Lee H.A."/>
            <person name="Lee H.Y."/>
            <person name="Lee Y."/>
            <person name="Oh S."/>
            <person name="Lee J.H."/>
            <person name="Choi E."/>
            <person name="Choi E."/>
            <person name="Lee S.E."/>
            <person name="Jeon J."/>
            <person name="Kim H."/>
            <person name="Choi G."/>
            <person name="Song H."/>
            <person name="Lee J."/>
            <person name="Lee S.C."/>
            <person name="Kwon J.K."/>
            <person name="Lee H.Y."/>
            <person name="Koo N."/>
            <person name="Hong Y."/>
            <person name="Kim R.W."/>
            <person name="Kang W.H."/>
            <person name="Huh J.H."/>
            <person name="Kang B.C."/>
            <person name="Yang T.J."/>
            <person name="Lee Y.H."/>
            <person name="Bennetzen J.L."/>
            <person name="Choi D."/>
        </authorList>
    </citation>
    <scope>NUCLEOTIDE SEQUENCE [LARGE SCALE GENOMIC DNA]</scope>
    <source>
        <strain evidence="3">cv. CM334</strain>
    </source>
</reference>